<protein>
    <submittedName>
        <fullName evidence="1">Uncharacterized protein</fullName>
    </submittedName>
</protein>
<comment type="caution">
    <text evidence="1">The sequence shown here is derived from an EMBL/GenBank/DDBJ whole genome shotgun (WGS) entry which is preliminary data.</text>
</comment>
<proteinExistence type="predicted"/>
<evidence type="ECO:0000313" key="1">
    <source>
        <dbReference type="EMBL" id="RTR28568.1"/>
    </source>
</evidence>
<evidence type="ECO:0000313" key="2">
    <source>
        <dbReference type="Proteomes" id="UP000282060"/>
    </source>
</evidence>
<organism evidence="1 2">
    <name type="scientific">Shewanella atlantica</name>
    <dbReference type="NCBI Taxonomy" id="271099"/>
    <lineage>
        <taxon>Bacteria</taxon>
        <taxon>Pseudomonadati</taxon>
        <taxon>Pseudomonadota</taxon>
        <taxon>Gammaproteobacteria</taxon>
        <taxon>Alteromonadales</taxon>
        <taxon>Shewanellaceae</taxon>
        <taxon>Shewanella</taxon>
    </lineage>
</organism>
<gene>
    <name evidence="1" type="ORF">EKG39_18720</name>
</gene>
<dbReference type="EMBL" id="RXNV01000012">
    <property type="protein sequence ID" value="RTR28568.1"/>
    <property type="molecule type" value="Genomic_DNA"/>
</dbReference>
<dbReference type="AlphaFoldDB" id="A0A3S0I9T3"/>
<dbReference type="OrthoDB" id="6267787at2"/>
<name>A0A3S0I9T3_9GAMM</name>
<dbReference type="RefSeq" id="WP_126507505.1">
    <property type="nucleotide sequence ID" value="NZ_RXNV01000012.1"/>
</dbReference>
<dbReference type="Proteomes" id="UP000282060">
    <property type="component" value="Unassembled WGS sequence"/>
</dbReference>
<keyword evidence="2" id="KW-1185">Reference proteome</keyword>
<sequence>MNRLNQSMNEHEALSVDRDYGEQSALSVQRAFGLQGTFSIERVITITALLLLLVAVQVSTQNVGDWFVFGLNILEVTEPLSEVSNVGTNVTTNAPDFVQKLVMALVL</sequence>
<accession>A0A3S0I9T3</accession>
<reference evidence="1 2" key="1">
    <citation type="submission" date="2018-12" db="EMBL/GenBank/DDBJ databases">
        <authorList>
            <person name="Yu L."/>
        </authorList>
    </citation>
    <scope>NUCLEOTIDE SEQUENCE [LARGE SCALE GENOMIC DNA]</scope>
    <source>
        <strain evidence="1 2">HAW-EB5</strain>
    </source>
</reference>